<keyword evidence="1" id="KW-0732">Signal</keyword>
<evidence type="ECO:0000313" key="2">
    <source>
        <dbReference type="EMBL" id="GLR15611.1"/>
    </source>
</evidence>
<evidence type="ECO:0000256" key="1">
    <source>
        <dbReference type="SAM" id="SignalP"/>
    </source>
</evidence>
<name>A0AA37WBF4_9BACT</name>
<dbReference type="InterPro" id="IPR026444">
    <property type="entry name" value="Secre_tail"/>
</dbReference>
<keyword evidence="3" id="KW-1185">Reference proteome</keyword>
<dbReference type="Gene3D" id="2.130.10.10">
    <property type="entry name" value="YVTN repeat-like/Quinoprotein amine dehydrogenase"/>
    <property type="match status" value="5"/>
</dbReference>
<evidence type="ECO:0008006" key="4">
    <source>
        <dbReference type="Google" id="ProtNLM"/>
    </source>
</evidence>
<sequence length="962" mass="104399">MKVFQRLLALCFCVCISLIGNAQAQNEHTKTQNLKETNFYKIQKEFNSKWSGRSPVKGQGFNVFRRWEALMEPRVFPSGDITLPSTTYANYKEWEKENLSVTTRSAPNNWTGLGPFAKPSGYDAGVGRVDFLKFDPNNSQIMYVGTPDGGLWKSINGGASWSTNSDFLSVIGCSDLVINPKNTQEMYLATGNWEDDRRSMGVLKSTNGGSSWSTTSLSWNATDNYKIRRMIMDPDHPDTMMVATDGGIFRTTDGWASSPDNSGLDGNYNLYDVKYKPGDFSTVYASGVSGSEVFWKSTDYGETWSAVTSGLPAGSGVSRIIIGTSADETDYVYLLAGDTNNGYKGLYRSTNSGTSFSTRSTTPNILHSNSNAVGSGGQANHDLAIAVAPDNANKVTIGGINQWRSTDGGSTWNLFTYWLGIDTDHPGEGSLVPYTHADIQDIQYLPGSSSTIFATSDGGIYKSTDDGASFTDISNNLSIAQQTNVAHHAINPVLIVTGLQDIGTIKKSGNNYSVINGGDGESAFIDRTAENVIVTSNPYGAHDISYNGGVDKDPMTGIPASSEFYAPISQDPSNADIMYAGGRTALYKNIDFYNHPNTWTTAGTPPGSGSILEYVVAPSNNQVIYTIKADAIGKTTNGGGAWTNVTGTLPLGSALPTQITVSNVDADKAWITFSGYSASNKVWRTTDGGATWSNISSGLPNLPFNTVVHVNDTPNDVIYVGGDVGVYQYENAAANRGPGSWTLFNSGLPNAKVTDLEIFYPDTGAPKLRASTYGRGTWETEIQGAIVPVELVSFTGEAFESENILNWETAIEINLDEYQIERSSDGDHFQMIGKVIPGNLEFDNQYQFLDRDRTDGISFYRLKIIDLDGSFEYSNTVVLYHKGRDHGIKVSPNPATSFVMVTGLSEENSNAVLRDQMGRIIAKQSVINNSQILLSYLPNGTYYISFSNQMGGEETTLKIIKI</sequence>
<dbReference type="PANTHER" id="PTHR43739">
    <property type="entry name" value="XYLOGLUCANASE (EUROFUNG)"/>
    <property type="match status" value="1"/>
</dbReference>
<reference evidence="2" key="2">
    <citation type="submission" date="2023-01" db="EMBL/GenBank/DDBJ databases">
        <title>Draft genome sequence of Portibacter lacus strain NBRC 108769.</title>
        <authorList>
            <person name="Sun Q."/>
            <person name="Mori K."/>
        </authorList>
    </citation>
    <scope>NUCLEOTIDE SEQUENCE</scope>
    <source>
        <strain evidence="2">NBRC 108769</strain>
    </source>
</reference>
<dbReference type="NCBIfam" id="TIGR04183">
    <property type="entry name" value="Por_Secre_tail"/>
    <property type="match status" value="1"/>
</dbReference>
<protein>
    <recommendedName>
        <fullName evidence="4">T9SS type A sorting domain-containing protein</fullName>
    </recommendedName>
</protein>
<dbReference type="AlphaFoldDB" id="A0AA37WBF4"/>
<dbReference type="SUPFAM" id="SSF110296">
    <property type="entry name" value="Oligoxyloglucan reducing end-specific cellobiohydrolase"/>
    <property type="match status" value="3"/>
</dbReference>
<accession>A0AA37WBF4</accession>
<feature type="signal peptide" evidence="1">
    <location>
        <begin position="1"/>
        <end position="24"/>
    </location>
</feature>
<dbReference type="InterPro" id="IPR052025">
    <property type="entry name" value="Xyloglucanase_GH74"/>
</dbReference>
<evidence type="ECO:0000313" key="3">
    <source>
        <dbReference type="Proteomes" id="UP001156666"/>
    </source>
</evidence>
<reference evidence="2" key="1">
    <citation type="journal article" date="2014" name="Int. J. Syst. Evol. Microbiol.">
        <title>Complete genome sequence of Corynebacterium casei LMG S-19264T (=DSM 44701T), isolated from a smear-ripened cheese.</title>
        <authorList>
            <consortium name="US DOE Joint Genome Institute (JGI-PGF)"/>
            <person name="Walter F."/>
            <person name="Albersmeier A."/>
            <person name="Kalinowski J."/>
            <person name="Ruckert C."/>
        </authorList>
    </citation>
    <scope>NUCLEOTIDE SEQUENCE</scope>
    <source>
        <strain evidence="2">NBRC 108769</strain>
    </source>
</reference>
<feature type="chain" id="PRO_5041279705" description="T9SS type A sorting domain-containing protein" evidence="1">
    <location>
        <begin position="25"/>
        <end position="962"/>
    </location>
</feature>
<comment type="caution">
    <text evidence="2">The sequence shown here is derived from an EMBL/GenBank/DDBJ whole genome shotgun (WGS) entry which is preliminary data.</text>
</comment>
<gene>
    <name evidence="2" type="ORF">GCM10007940_02260</name>
</gene>
<dbReference type="GO" id="GO:0010411">
    <property type="term" value="P:xyloglucan metabolic process"/>
    <property type="evidence" value="ECO:0007669"/>
    <property type="project" value="TreeGrafter"/>
</dbReference>
<dbReference type="EMBL" id="BSOH01000001">
    <property type="protein sequence ID" value="GLR15611.1"/>
    <property type="molecule type" value="Genomic_DNA"/>
</dbReference>
<dbReference type="Proteomes" id="UP001156666">
    <property type="component" value="Unassembled WGS sequence"/>
</dbReference>
<dbReference type="PANTHER" id="PTHR43739:SF5">
    <property type="entry name" value="EXO-ALPHA-SIALIDASE"/>
    <property type="match status" value="1"/>
</dbReference>
<organism evidence="2 3">
    <name type="scientific">Portibacter lacus</name>
    <dbReference type="NCBI Taxonomy" id="1099794"/>
    <lineage>
        <taxon>Bacteria</taxon>
        <taxon>Pseudomonadati</taxon>
        <taxon>Bacteroidota</taxon>
        <taxon>Saprospiria</taxon>
        <taxon>Saprospirales</taxon>
        <taxon>Haliscomenobacteraceae</taxon>
        <taxon>Portibacter</taxon>
    </lineage>
</organism>
<dbReference type="InterPro" id="IPR015943">
    <property type="entry name" value="WD40/YVTN_repeat-like_dom_sf"/>
</dbReference>
<dbReference type="RefSeq" id="WP_235292511.1">
    <property type="nucleotide sequence ID" value="NZ_BSOH01000001.1"/>
</dbReference>
<proteinExistence type="predicted"/>